<comment type="caution">
    <text evidence="1">The sequence shown here is derived from an EMBL/GenBank/DDBJ whole genome shotgun (WGS) entry which is preliminary data.</text>
</comment>
<proteinExistence type="predicted"/>
<keyword evidence="2" id="KW-1185">Reference proteome</keyword>
<name>A0A9P8PKU1_9ASCO</name>
<reference evidence="1" key="1">
    <citation type="journal article" date="2021" name="Open Biol.">
        <title>Shared evolutionary footprints suggest mitochondrial oxidative damage underlies multiple complex I losses in fungi.</title>
        <authorList>
            <person name="Schikora-Tamarit M.A."/>
            <person name="Marcet-Houben M."/>
            <person name="Nosek J."/>
            <person name="Gabaldon T."/>
        </authorList>
    </citation>
    <scope>NUCLEOTIDE SEQUENCE</scope>
    <source>
        <strain evidence="1">CBS6341</strain>
    </source>
</reference>
<dbReference type="OrthoDB" id="5351653at2759"/>
<gene>
    <name evidence="1" type="ORF">WICMUC_003851</name>
</gene>
<dbReference type="EMBL" id="JAEUBF010001041">
    <property type="protein sequence ID" value="KAH3673167.1"/>
    <property type="molecule type" value="Genomic_DNA"/>
</dbReference>
<evidence type="ECO:0000313" key="2">
    <source>
        <dbReference type="Proteomes" id="UP000769528"/>
    </source>
</evidence>
<sequence>MYKVSNLLNKMYLPIRAPILTEKDGTSLVTTALAPITAPSPIVTPGNTVTLAPIQALLPTVMDLDHSPSLDNLSSGSKGCVAQHITTFGPNSTKSPIFTIDESKMVKLKFA</sequence>
<evidence type="ECO:0000313" key="1">
    <source>
        <dbReference type="EMBL" id="KAH3673167.1"/>
    </source>
</evidence>
<organism evidence="1 2">
    <name type="scientific">Wickerhamomyces mucosus</name>
    <dbReference type="NCBI Taxonomy" id="1378264"/>
    <lineage>
        <taxon>Eukaryota</taxon>
        <taxon>Fungi</taxon>
        <taxon>Dikarya</taxon>
        <taxon>Ascomycota</taxon>
        <taxon>Saccharomycotina</taxon>
        <taxon>Saccharomycetes</taxon>
        <taxon>Phaffomycetales</taxon>
        <taxon>Wickerhamomycetaceae</taxon>
        <taxon>Wickerhamomyces</taxon>
    </lineage>
</organism>
<dbReference type="Proteomes" id="UP000769528">
    <property type="component" value="Unassembled WGS sequence"/>
</dbReference>
<reference evidence="1" key="2">
    <citation type="submission" date="2021-01" db="EMBL/GenBank/DDBJ databases">
        <authorList>
            <person name="Schikora-Tamarit M.A."/>
        </authorList>
    </citation>
    <scope>NUCLEOTIDE SEQUENCE</scope>
    <source>
        <strain evidence="1">CBS6341</strain>
    </source>
</reference>
<dbReference type="AlphaFoldDB" id="A0A9P8PKU1"/>
<protein>
    <submittedName>
        <fullName evidence="1">Uncharacterized protein</fullName>
    </submittedName>
</protein>
<accession>A0A9P8PKU1</accession>